<proteinExistence type="predicted"/>
<name>A0AAU7PRN0_9FIRM</name>
<keyword evidence="1" id="KW-0175">Coiled coil</keyword>
<dbReference type="EMBL" id="CP157940">
    <property type="protein sequence ID" value="XBS54196.1"/>
    <property type="molecule type" value="Genomic_DNA"/>
</dbReference>
<organism evidence="2">
    <name type="scientific">Lacrimispora sp. BS-2</name>
    <dbReference type="NCBI Taxonomy" id="3151850"/>
    <lineage>
        <taxon>Bacteria</taxon>
        <taxon>Bacillati</taxon>
        <taxon>Bacillota</taxon>
        <taxon>Clostridia</taxon>
        <taxon>Lachnospirales</taxon>
        <taxon>Lachnospiraceae</taxon>
        <taxon>Lacrimispora</taxon>
    </lineage>
</organism>
<dbReference type="RefSeq" id="WP_349946684.1">
    <property type="nucleotide sequence ID" value="NZ_CP157940.1"/>
</dbReference>
<accession>A0AAU7PRN0</accession>
<dbReference type="AlphaFoldDB" id="A0AAU7PRN0"/>
<dbReference type="Pfam" id="PF14907">
    <property type="entry name" value="NTP_transf_5"/>
    <property type="match status" value="1"/>
</dbReference>
<feature type="coiled-coil region" evidence="1">
    <location>
        <begin position="393"/>
        <end position="421"/>
    </location>
</feature>
<protein>
    <submittedName>
        <fullName evidence="2">Nucleotidyltransferase family protein</fullName>
    </submittedName>
</protein>
<reference evidence="2" key="1">
    <citation type="submission" date="2024-06" db="EMBL/GenBank/DDBJ databases">
        <title>Lacrimispora cavernae sp. nov., a novel anaerobe isolated from bat guano pile inside a cave.</title>
        <authorList>
            <person name="Miller S.L."/>
            <person name="Lu N."/>
            <person name="King J."/>
            <person name="Sankaranarayanan K."/>
            <person name="Lawson P.A."/>
        </authorList>
    </citation>
    <scope>NUCLEOTIDE SEQUENCE</scope>
    <source>
        <strain evidence="2">BS-2</strain>
    </source>
</reference>
<evidence type="ECO:0000256" key="1">
    <source>
        <dbReference type="SAM" id="Coils"/>
    </source>
</evidence>
<gene>
    <name evidence="2" type="ORF">ABFV83_20775</name>
</gene>
<evidence type="ECO:0000313" key="2">
    <source>
        <dbReference type="EMBL" id="XBS54196.1"/>
    </source>
</evidence>
<dbReference type="InterPro" id="IPR039498">
    <property type="entry name" value="NTP_transf_5"/>
</dbReference>
<sequence length="424" mass="51495">MSKGYEERYLMTLLSSVLNQKESPAPLRYLNWEKMFRIADYHRVAHVVYYGIMGLDEEIPQSVRQRFFDKYLESVHRVERLRSAERQVQNLLERNGINCFFLNYSDFVNCYPVEEMCCREFIEIGTEKKYAQAVRSLLWDADFEERYTEIRGELYYRVPGNKVLCFNQTMFFSRSMQKFYINLVHSLTNKRGFYHIREMNASEMYLFLMCRLTDSYARGDISLSQIMDFWAFYKTQGEFFLWPYIYERLKELKIDEFAERLEYLILRWFGTGTGIENVEIYDAMESYIFSKGAEGREISEQFLPLIKTVADCYSRDRKKEEFKRLVAWLFPERDYMETIYPALEKAGVFLPVFWLIRLERYFRRMAVNRMEEKFRISKRTFFRFIWRKYQAVNAKEAEEIIEIEEKKEIEQKNQKEEKTAEIPK</sequence>